<dbReference type="SUPFAM" id="SSF53850">
    <property type="entry name" value="Periplasmic binding protein-like II"/>
    <property type="match status" value="1"/>
</dbReference>
<dbReference type="GO" id="GO:0015833">
    <property type="term" value="P:peptide transport"/>
    <property type="evidence" value="ECO:0007669"/>
    <property type="project" value="TreeGrafter"/>
</dbReference>
<gene>
    <name evidence="6" type="ORF">SAMN04488066_10518</name>
</gene>
<dbReference type="Gene3D" id="3.10.105.10">
    <property type="entry name" value="Dipeptide-binding Protein, Domain 3"/>
    <property type="match status" value="1"/>
</dbReference>
<evidence type="ECO:0000256" key="4">
    <source>
        <dbReference type="SAM" id="MobiDB-lite"/>
    </source>
</evidence>
<dbReference type="OrthoDB" id="233597at2157"/>
<dbReference type="InterPro" id="IPR000914">
    <property type="entry name" value="SBP_5_dom"/>
</dbReference>
<keyword evidence="2" id="KW-0813">Transport</keyword>
<dbReference type="PANTHER" id="PTHR30290:SF9">
    <property type="entry name" value="OLIGOPEPTIDE-BINDING PROTEIN APPA"/>
    <property type="match status" value="1"/>
</dbReference>
<protein>
    <submittedName>
        <fullName evidence="6">Peptide/nickel transport system substrate-binding protein</fullName>
    </submittedName>
</protein>
<dbReference type="InterPro" id="IPR039424">
    <property type="entry name" value="SBP_5"/>
</dbReference>
<dbReference type="Gene3D" id="3.40.190.10">
    <property type="entry name" value="Periplasmic binding protein-like II"/>
    <property type="match status" value="1"/>
</dbReference>
<dbReference type="PIRSF" id="PIRSF002741">
    <property type="entry name" value="MppA"/>
    <property type="match status" value="1"/>
</dbReference>
<keyword evidence="7" id="KW-1185">Reference proteome</keyword>
<reference evidence="6 7" key="1">
    <citation type="submission" date="2016-10" db="EMBL/GenBank/DDBJ databases">
        <authorList>
            <person name="Varghese N."/>
            <person name="Submissions S."/>
        </authorList>
    </citation>
    <scope>NUCLEOTIDE SEQUENCE [LARGE SCALE GENOMIC DNA]</scope>
    <source>
        <strain evidence="6 7">CGMCC 1.6377</strain>
    </source>
</reference>
<dbReference type="RefSeq" id="WP_149783882.1">
    <property type="nucleotide sequence ID" value="NZ_BAAADP010000003.1"/>
</dbReference>
<evidence type="ECO:0000313" key="7">
    <source>
        <dbReference type="Proteomes" id="UP000323537"/>
    </source>
</evidence>
<sequence>MIEDIEKADLEGPKIDRRTTVKLLGASGLAATAGCLGGDGGGGDDGGSGDDGSGDGGSGDDGSGSSGDDGSSGSSGGRLSAGWMTDEIEFLDPHMVDLGIQIEVHSNLFNGLLKLDEDTQIVGDAAADWSLPDESTYVFELHEGITFHNGDTLDAEAVKWSLERLMGMDTSPHTGKVSNVDSIEADGLELTINLTEPYAPFVSFMLRGPGRAGTIVHESAADDPDEYARMPIGSGPFELTERTAGQSLTLDAYDDYWETDEDGNQLPYLDGVDIELIPEPSTMWSAIQGGEIGYANLLTGEFAQQAEAGNSITIQTASAGEWTGIAPLHTNPADHVETVRWISGLGEDPTEMWNGEDIPTSDRRVREAIAIGIDREEIVERAWFGYAEPAHTLYNPSIGWLYEALGSGEPDPGFYYDPERAEELLDEAGYTGDPRFEATILALPEDQRELTVVQEQLSEIGIEIELDIQQQSSYWDNTYRYEQLLTAYGGAADVDPWMSDFKQFGYPNEETTEGAWQRGLYFDEDYSALLNEANATPDLEDRAEVYQDINEKFIEDAAFITTVFPLNPKALGEGVSGVGTQGGLSNFHRTSLDG</sequence>
<evidence type="ECO:0000313" key="6">
    <source>
        <dbReference type="EMBL" id="SFH47183.1"/>
    </source>
</evidence>
<dbReference type="Proteomes" id="UP000323537">
    <property type="component" value="Unassembled WGS sequence"/>
</dbReference>
<dbReference type="InterPro" id="IPR030678">
    <property type="entry name" value="Peptide/Ni-bd"/>
</dbReference>
<evidence type="ECO:0000256" key="3">
    <source>
        <dbReference type="ARBA" id="ARBA00022729"/>
    </source>
</evidence>
<keyword evidence="3" id="KW-0732">Signal</keyword>
<evidence type="ECO:0000259" key="5">
    <source>
        <dbReference type="Pfam" id="PF00496"/>
    </source>
</evidence>
<evidence type="ECO:0000256" key="2">
    <source>
        <dbReference type="ARBA" id="ARBA00022448"/>
    </source>
</evidence>
<feature type="region of interest" description="Disordered" evidence="4">
    <location>
        <begin position="34"/>
        <end position="79"/>
    </location>
</feature>
<dbReference type="PROSITE" id="PS51257">
    <property type="entry name" value="PROKAR_LIPOPROTEIN"/>
    <property type="match status" value="1"/>
</dbReference>
<feature type="compositionally biased region" description="Gly residues" evidence="4">
    <location>
        <begin position="35"/>
        <end position="67"/>
    </location>
</feature>
<dbReference type="PANTHER" id="PTHR30290">
    <property type="entry name" value="PERIPLASMIC BINDING COMPONENT OF ABC TRANSPORTER"/>
    <property type="match status" value="1"/>
</dbReference>
<dbReference type="GO" id="GO:1904680">
    <property type="term" value="F:peptide transmembrane transporter activity"/>
    <property type="evidence" value="ECO:0007669"/>
    <property type="project" value="TreeGrafter"/>
</dbReference>
<feature type="domain" description="Solute-binding protein family 5" evidence="5">
    <location>
        <begin position="121"/>
        <end position="496"/>
    </location>
</feature>
<organism evidence="6 7">
    <name type="scientific">Halorubrum aquaticum</name>
    <dbReference type="NCBI Taxonomy" id="387340"/>
    <lineage>
        <taxon>Archaea</taxon>
        <taxon>Methanobacteriati</taxon>
        <taxon>Methanobacteriota</taxon>
        <taxon>Stenosarchaea group</taxon>
        <taxon>Halobacteria</taxon>
        <taxon>Halobacteriales</taxon>
        <taxon>Haloferacaceae</taxon>
        <taxon>Halorubrum</taxon>
    </lineage>
</organism>
<dbReference type="GO" id="GO:0043190">
    <property type="term" value="C:ATP-binding cassette (ABC) transporter complex"/>
    <property type="evidence" value="ECO:0007669"/>
    <property type="project" value="InterPro"/>
</dbReference>
<dbReference type="AlphaFoldDB" id="A0A1I3AAN7"/>
<accession>A0A1I3AAN7</accession>
<comment type="similarity">
    <text evidence="1">Belongs to the bacterial solute-binding protein 5 family.</text>
</comment>
<dbReference type="CDD" id="cd00995">
    <property type="entry name" value="PBP2_NikA_DppA_OppA_like"/>
    <property type="match status" value="1"/>
</dbReference>
<proteinExistence type="inferred from homology"/>
<dbReference type="Pfam" id="PF00496">
    <property type="entry name" value="SBP_bac_5"/>
    <property type="match status" value="1"/>
</dbReference>
<evidence type="ECO:0000256" key="1">
    <source>
        <dbReference type="ARBA" id="ARBA00005695"/>
    </source>
</evidence>
<dbReference type="GO" id="GO:0042597">
    <property type="term" value="C:periplasmic space"/>
    <property type="evidence" value="ECO:0007669"/>
    <property type="project" value="UniProtKB-ARBA"/>
</dbReference>
<dbReference type="EMBL" id="FOPZ01000005">
    <property type="protein sequence ID" value="SFH47183.1"/>
    <property type="molecule type" value="Genomic_DNA"/>
</dbReference>
<name>A0A1I3AAN7_9EURY</name>